<dbReference type="CAZy" id="GT4">
    <property type="family name" value="Glycosyltransferase Family 4"/>
</dbReference>
<dbReference type="HOGENOM" id="CLU_009583_2_1_7"/>
<dbReference type="CDD" id="cd03801">
    <property type="entry name" value="GT4_PimA-like"/>
    <property type="match status" value="1"/>
</dbReference>
<reference evidence="2" key="1">
    <citation type="submission" date="2009-01" db="EMBL/GenBank/DDBJ databases">
        <title>Complete sequence of Anaeromyxobacter dehalogenans 2CP-1.</title>
        <authorList>
            <consortium name="US DOE Joint Genome Institute"/>
            <person name="Lucas S."/>
            <person name="Copeland A."/>
            <person name="Lapidus A."/>
            <person name="Glavina del Rio T."/>
            <person name="Dalin E."/>
            <person name="Tice H."/>
            <person name="Bruce D."/>
            <person name="Goodwin L."/>
            <person name="Pitluck S."/>
            <person name="Saunders E."/>
            <person name="Brettin T."/>
            <person name="Detter J.C."/>
            <person name="Han C."/>
            <person name="Larimer F."/>
            <person name="Land M."/>
            <person name="Hauser L."/>
            <person name="Kyrpides N."/>
            <person name="Ovchinnikova G."/>
            <person name="Beliaev A.S."/>
            <person name="Richardson P."/>
        </authorList>
    </citation>
    <scope>NUCLEOTIDE SEQUENCE</scope>
    <source>
        <strain evidence="2">2CP-1</strain>
    </source>
</reference>
<dbReference type="Pfam" id="PF13439">
    <property type="entry name" value="Glyco_transf_4"/>
    <property type="match status" value="1"/>
</dbReference>
<dbReference type="PANTHER" id="PTHR45947:SF3">
    <property type="entry name" value="SULFOQUINOVOSYL TRANSFERASE SQD2"/>
    <property type="match status" value="1"/>
</dbReference>
<dbReference type="Pfam" id="PF13692">
    <property type="entry name" value="Glyco_trans_1_4"/>
    <property type="match status" value="1"/>
</dbReference>
<protein>
    <submittedName>
        <fullName evidence="2">Glycosyl transferase group 1</fullName>
    </submittedName>
</protein>
<feature type="domain" description="Glycosyltransferase subfamily 4-like N-terminal" evidence="1">
    <location>
        <begin position="14"/>
        <end position="178"/>
    </location>
</feature>
<evidence type="ECO:0000313" key="3">
    <source>
        <dbReference type="Proteomes" id="UP000007089"/>
    </source>
</evidence>
<dbReference type="Gene3D" id="3.40.50.2000">
    <property type="entry name" value="Glycogen Phosphorylase B"/>
    <property type="match status" value="2"/>
</dbReference>
<dbReference type="Proteomes" id="UP000007089">
    <property type="component" value="Chromosome"/>
</dbReference>
<dbReference type="KEGG" id="acp:A2cp1_3661"/>
<dbReference type="GO" id="GO:0016757">
    <property type="term" value="F:glycosyltransferase activity"/>
    <property type="evidence" value="ECO:0007669"/>
    <property type="project" value="UniProtKB-ARBA"/>
</dbReference>
<keyword evidence="2" id="KW-0808">Transferase</keyword>
<dbReference type="SUPFAM" id="SSF53756">
    <property type="entry name" value="UDP-Glycosyltransferase/glycogen phosphorylase"/>
    <property type="match status" value="1"/>
</dbReference>
<keyword evidence="3" id="KW-1185">Reference proteome</keyword>
<dbReference type="InterPro" id="IPR028098">
    <property type="entry name" value="Glyco_trans_4-like_N"/>
</dbReference>
<accession>B8J6L6</accession>
<dbReference type="InterPro" id="IPR050194">
    <property type="entry name" value="Glycosyltransferase_grp1"/>
</dbReference>
<evidence type="ECO:0000313" key="2">
    <source>
        <dbReference type="EMBL" id="ACL66988.1"/>
    </source>
</evidence>
<dbReference type="AlphaFoldDB" id="B8J6L6"/>
<sequence>MKIGIVTEYYYPSIGGVQEHVHHFAREARRLGHAVKILTSEMPDLPPPSPEASGPDVLRLARSRPFFLNGGFGRVSVGLGLSRAMRDALDRERFDVLHVHCPITPVLPWLALQHARGPVAGTLHTHYTPGLGSRLAGGLERRYLGRLDLVLAVSHAAASLAAGIRDDVQIVPNGVDAEGFGQGRRPARFDDGRFNVLWVGRLEPRNGLDRMLRAFARLRARVPSRLLVLGDGPLRRRYERMVPRDLVEDVVFAGAVIEGRADWYAAAHVYCAPTSVASFGVTLLEAMAAGRPVLASDIDGFREVLHDGEEGRLLPPDDPDAWADALEALAHDPARAAALGARGRATAARYAWPIVARRVLDLYQQVV</sequence>
<dbReference type="RefSeq" id="WP_015934761.1">
    <property type="nucleotide sequence ID" value="NC_011891.1"/>
</dbReference>
<organism evidence="2 3">
    <name type="scientific">Anaeromyxobacter dehalogenans (strain ATCC BAA-258 / DSM 21875 / 2CP-1)</name>
    <dbReference type="NCBI Taxonomy" id="455488"/>
    <lineage>
        <taxon>Bacteria</taxon>
        <taxon>Pseudomonadati</taxon>
        <taxon>Myxococcota</taxon>
        <taxon>Myxococcia</taxon>
        <taxon>Myxococcales</taxon>
        <taxon>Cystobacterineae</taxon>
        <taxon>Anaeromyxobacteraceae</taxon>
        <taxon>Anaeromyxobacter</taxon>
    </lineage>
</organism>
<proteinExistence type="predicted"/>
<name>B8J6L6_ANAD2</name>
<dbReference type="EMBL" id="CP001359">
    <property type="protein sequence ID" value="ACL66988.1"/>
    <property type="molecule type" value="Genomic_DNA"/>
</dbReference>
<gene>
    <name evidence="2" type="ordered locus">A2cp1_3661</name>
</gene>
<dbReference type="PANTHER" id="PTHR45947">
    <property type="entry name" value="SULFOQUINOVOSYL TRANSFERASE SQD2"/>
    <property type="match status" value="1"/>
</dbReference>
<evidence type="ECO:0000259" key="1">
    <source>
        <dbReference type="Pfam" id="PF13439"/>
    </source>
</evidence>